<gene>
    <name evidence="2" type="ORF">MSPICULIGERA_LOCUS25746</name>
</gene>
<dbReference type="AlphaFoldDB" id="A0AA36DHL6"/>
<evidence type="ECO:0000256" key="1">
    <source>
        <dbReference type="SAM" id="MobiDB-lite"/>
    </source>
</evidence>
<accession>A0AA36DHL6</accession>
<name>A0AA36DHL6_9BILA</name>
<feature type="compositionally biased region" description="Basic and acidic residues" evidence="1">
    <location>
        <begin position="143"/>
        <end position="153"/>
    </location>
</feature>
<feature type="region of interest" description="Disordered" evidence="1">
    <location>
        <begin position="60"/>
        <end position="90"/>
    </location>
</feature>
<sequence length="449" mass="51354">MKTICDVNRITPPGGIHAKGDQFRDTELLVAVVRTRIPSRNGASGWIVREILACRPIRVESGSSEGNSKSSSDRTTDGESPKTASQNSNKAKFIHTNEFYVGIRPLILIPERDSQLQTKYPLEDEASTCSFRREPSGSGVSDRPAENRTREIEPSNSQPKPGRIAAPQTYEKQKIQSDELRDQPETSQEVRKSSRTSEKQRIRGVCVKIWGHYRVLWLKDGRLAVYDCREWPEQGERRVQLGRFYEVFVSKLDTPVLDKKLNYGWEITDCRAIPDVHQPIVDEKKANFRCRNLVFTSYRQEKNKRVPILKDEFFGEIPDRNEILADPAPGDKFHVVIRAVPKSDSGLEWIVHSDFIEEERPPMAVVPPFDQMRRNSLESTTLPYDQRSVSSSRTNDELYRINEVSSTPKDELRAASSLMENSELSFDESIQRVPEVTDKFLELADLMLK</sequence>
<feature type="region of interest" description="Disordered" evidence="1">
    <location>
        <begin position="119"/>
        <end position="195"/>
    </location>
</feature>
<evidence type="ECO:0000313" key="2">
    <source>
        <dbReference type="EMBL" id="CAJ0587792.1"/>
    </source>
</evidence>
<feature type="compositionally biased region" description="Low complexity" evidence="1">
    <location>
        <begin position="60"/>
        <end position="70"/>
    </location>
</feature>
<feature type="compositionally biased region" description="Basic and acidic residues" evidence="1">
    <location>
        <begin position="71"/>
        <end position="80"/>
    </location>
</feature>
<dbReference type="Proteomes" id="UP001177023">
    <property type="component" value="Unassembled WGS sequence"/>
</dbReference>
<reference evidence="2" key="1">
    <citation type="submission" date="2023-06" db="EMBL/GenBank/DDBJ databases">
        <authorList>
            <person name="Delattre M."/>
        </authorList>
    </citation>
    <scope>NUCLEOTIDE SEQUENCE</scope>
    <source>
        <strain evidence="2">AF72</strain>
    </source>
</reference>
<feature type="compositionally biased region" description="Basic and acidic residues" evidence="1">
    <location>
        <begin position="171"/>
        <end position="195"/>
    </location>
</feature>
<dbReference type="EMBL" id="CATQJA010002710">
    <property type="protein sequence ID" value="CAJ0587792.1"/>
    <property type="molecule type" value="Genomic_DNA"/>
</dbReference>
<protein>
    <submittedName>
        <fullName evidence="2">Uncharacterized protein</fullName>
    </submittedName>
</protein>
<organism evidence="2 3">
    <name type="scientific">Mesorhabditis spiculigera</name>
    <dbReference type="NCBI Taxonomy" id="96644"/>
    <lineage>
        <taxon>Eukaryota</taxon>
        <taxon>Metazoa</taxon>
        <taxon>Ecdysozoa</taxon>
        <taxon>Nematoda</taxon>
        <taxon>Chromadorea</taxon>
        <taxon>Rhabditida</taxon>
        <taxon>Rhabditina</taxon>
        <taxon>Rhabditomorpha</taxon>
        <taxon>Rhabditoidea</taxon>
        <taxon>Rhabditidae</taxon>
        <taxon>Mesorhabditinae</taxon>
        <taxon>Mesorhabditis</taxon>
    </lineage>
</organism>
<keyword evidence="3" id="KW-1185">Reference proteome</keyword>
<comment type="caution">
    <text evidence="2">The sequence shown here is derived from an EMBL/GenBank/DDBJ whole genome shotgun (WGS) entry which is preliminary data.</text>
</comment>
<feature type="non-terminal residue" evidence="2">
    <location>
        <position position="449"/>
    </location>
</feature>
<evidence type="ECO:0000313" key="3">
    <source>
        <dbReference type="Proteomes" id="UP001177023"/>
    </source>
</evidence>
<proteinExistence type="predicted"/>